<sequence>MTFAEKGVPSAAGPGGDSLRGAICECTTIRPRTEPIKAVVLFGTGVAVIANVPIPAGAGLRLLDLVCLMAAAGVVARLLTCRVAPLVLWALVLAGALLPAVLTGLMSGDLAHAVSALRLVLSILCGLMLADMTRNGGAPAFCAGAAVGGLAVAALALAQLYSAAPLLDALSPPDTVLWWYGDRLRATGIWSHPNELGQVQALGVTYALCLALALRHSGGQLCAVAMAFGIVGLTFAATQTRAFLAVSAVLTLLALARLAASSGTGGRLAIAGLAVSASCAVAVAFGERFSEVTAGGQTLGDNLAGRFMSWVEAADLMVAAPWGYGFEGRLDAIAEASGALSAAHNAFLSLGLTYGAPVALAAFCATLWVATAPVLTGRRSPYALTGIALLTLFLAEDSLFSGSMQVALSLAVFSLLGAVPGRVATRRSPASDRPPRAP</sequence>
<dbReference type="GO" id="GO:0016020">
    <property type="term" value="C:membrane"/>
    <property type="evidence" value="ECO:0007669"/>
    <property type="project" value="UniProtKB-SubCell"/>
</dbReference>
<dbReference type="Pfam" id="PF04932">
    <property type="entry name" value="Wzy_C"/>
    <property type="match status" value="1"/>
</dbReference>
<feature type="transmembrane region" description="Helical" evidence="5">
    <location>
        <begin position="86"/>
        <end position="104"/>
    </location>
</feature>
<dbReference type="InterPro" id="IPR007016">
    <property type="entry name" value="O-antigen_ligase-rel_domated"/>
</dbReference>
<evidence type="ECO:0000256" key="2">
    <source>
        <dbReference type="ARBA" id="ARBA00022692"/>
    </source>
</evidence>
<evidence type="ECO:0000256" key="4">
    <source>
        <dbReference type="ARBA" id="ARBA00023136"/>
    </source>
</evidence>
<feature type="transmembrane region" description="Helical" evidence="5">
    <location>
        <begin position="406"/>
        <end position="424"/>
    </location>
</feature>
<feature type="transmembrane region" description="Helical" evidence="5">
    <location>
        <begin position="346"/>
        <end position="370"/>
    </location>
</feature>
<evidence type="ECO:0000256" key="3">
    <source>
        <dbReference type="ARBA" id="ARBA00022989"/>
    </source>
</evidence>
<keyword evidence="8" id="KW-1185">Reference proteome</keyword>
<name>A0A3N2QS50_9RHOB</name>
<dbReference type="EMBL" id="RDRB01000010">
    <property type="protein sequence ID" value="ROT98041.1"/>
    <property type="molecule type" value="Genomic_DNA"/>
</dbReference>
<dbReference type="RefSeq" id="WP_123643580.1">
    <property type="nucleotide sequence ID" value="NZ_ML119090.1"/>
</dbReference>
<keyword evidence="3 5" id="KW-1133">Transmembrane helix</keyword>
<feature type="transmembrane region" description="Helical" evidence="5">
    <location>
        <begin position="221"/>
        <end position="237"/>
    </location>
</feature>
<reference evidence="7 8" key="1">
    <citation type="submission" date="2018-10" db="EMBL/GenBank/DDBJ databases">
        <title>Histidinibacterium lentulum gen. nov., sp. nov., a marine bacterium from the culture broth of Picochlorum sp. 122.</title>
        <authorList>
            <person name="Wang G."/>
        </authorList>
    </citation>
    <scope>NUCLEOTIDE SEQUENCE [LARGE SCALE GENOMIC DNA]</scope>
    <source>
        <strain evidence="7 8">B17</strain>
    </source>
</reference>
<feature type="domain" description="O-antigen ligase-related" evidence="6">
    <location>
        <begin position="227"/>
        <end position="361"/>
    </location>
</feature>
<evidence type="ECO:0000313" key="8">
    <source>
        <dbReference type="Proteomes" id="UP000268016"/>
    </source>
</evidence>
<feature type="transmembrane region" description="Helical" evidence="5">
    <location>
        <begin position="62"/>
        <end position="79"/>
    </location>
</feature>
<protein>
    <recommendedName>
        <fullName evidence="6">O-antigen ligase-related domain-containing protein</fullName>
    </recommendedName>
</protein>
<evidence type="ECO:0000259" key="6">
    <source>
        <dbReference type="Pfam" id="PF04932"/>
    </source>
</evidence>
<dbReference type="PANTHER" id="PTHR37422:SF21">
    <property type="entry name" value="EXOQ-LIKE PROTEIN"/>
    <property type="match status" value="1"/>
</dbReference>
<feature type="transmembrane region" description="Helical" evidence="5">
    <location>
        <begin position="38"/>
        <end position="56"/>
    </location>
</feature>
<evidence type="ECO:0000256" key="1">
    <source>
        <dbReference type="ARBA" id="ARBA00004141"/>
    </source>
</evidence>
<organism evidence="7 8">
    <name type="scientific">Histidinibacterium lentulum</name>
    <dbReference type="NCBI Taxonomy" id="2480588"/>
    <lineage>
        <taxon>Bacteria</taxon>
        <taxon>Pseudomonadati</taxon>
        <taxon>Pseudomonadota</taxon>
        <taxon>Alphaproteobacteria</taxon>
        <taxon>Rhodobacterales</taxon>
        <taxon>Paracoccaceae</taxon>
        <taxon>Histidinibacterium</taxon>
    </lineage>
</organism>
<proteinExistence type="predicted"/>
<feature type="transmembrane region" description="Helical" evidence="5">
    <location>
        <begin position="196"/>
        <end position="214"/>
    </location>
</feature>
<dbReference type="AlphaFoldDB" id="A0A3N2QS50"/>
<dbReference type="InterPro" id="IPR051533">
    <property type="entry name" value="WaaL-like"/>
</dbReference>
<feature type="transmembrane region" description="Helical" evidence="5">
    <location>
        <begin position="267"/>
        <end position="286"/>
    </location>
</feature>
<accession>A0A3N2QS50</accession>
<feature type="transmembrane region" description="Helical" evidence="5">
    <location>
        <begin position="141"/>
        <end position="161"/>
    </location>
</feature>
<evidence type="ECO:0000313" key="7">
    <source>
        <dbReference type="EMBL" id="ROT98041.1"/>
    </source>
</evidence>
<keyword evidence="2 5" id="KW-0812">Transmembrane</keyword>
<keyword evidence="4 5" id="KW-0472">Membrane</keyword>
<dbReference type="PANTHER" id="PTHR37422">
    <property type="entry name" value="TEICHURONIC ACID BIOSYNTHESIS PROTEIN TUAE"/>
    <property type="match status" value="1"/>
</dbReference>
<dbReference type="Proteomes" id="UP000268016">
    <property type="component" value="Unassembled WGS sequence"/>
</dbReference>
<comment type="subcellular location">
    <subcellularLocation>
        <location evidence="1">Membrane</location>
        <topology evidence="1">Multi-pass membrane protein</topology>
    </subcellularLocation>
</comment>
<evidence type="ECO:0000256" key="5">
    <source>
        <dbReference type="SAM" id="Phobius"/>
    </source>
</evidence>
<comment type="caution">
    <text evidence="7">The sequence shown here is derived from an EMBL/GenBank/DDBJ whole genome shotgun (WGS) entry which is preliminary data.</text>
</comment>
<gene>
    <name evidence="7" type="ORF">EAT49_17370</name>
</gene>
<feature type="transmembrane region" description="Helical" evidence="5">
    <location>
        <begin position="110"/>
        <end position="129"/>
    </location>
</feature>